<dbReference type="PANTHER" id="PTHR43581:SF2">
    <property type="entry name" value="EXCINUCLEASE ATPASE SUBUNIT"/>
    <property type="match status" value="1"/>
</dbReference>
<dbReference type="AlphaFoldDB" id="A0A6L5I312"/>
<organism evidence="3 4">
    <name type="scientific">Pseudomonas helleri</name>
    <dbReference type="NCBI Taxonomy" id="1608996"/>
    <lineage>
        <taxon>Bacteria</taxon>
        <taxon>Pseudomonadati</taxon>
        <taxon>Pseudomonadota</taxon>
        <taxon>Gammaproteobacteria</taxon>
        <taxon>Pseudomonadales</taxon>
        <taxon>Pseudomonadaceae</taxon>
        <taxon>Pseudomonas</taxon>
    </lineage>
</organism>
<comment type="caution">
    <text evidence="3">The sequence shown here is derived from an EMBL/GenBank/DDBJ whole genome shotgun (WGS) entry which is preliminary data.</text>
</comment>
<dbReference type="Gene3D" id="3.40.50.300">
    <property type="entry name" value="P-loop containing nucleotide triphosphate hydrolases"/>
    <property type="match status" value="1"/>
</dbReference>
<evidence type="ECO:0000259" key="2">
    <source>
        <dbReference type="Pfam" id="PF14491"/>
    </source>
</evidence>
<dbReference type="GO" id="GO:0016887">
    <property type="term" value="F:ATP hydrolysis activity"/>
    <property type="evidence" value="ECO:0007669"/>
    <property type="project" value="InterPro"/>
</dbReference>
<dbReference type="EMBL" id="WIVU01000163">
    <property type="protein sequence ID" value="MQU09587.1"/>
    <property type="molecule type" value="Genomic_DNA"/>
</dbReference>
<evidence type="ECO:0000313" key="4">
    <source>
        <dbReference type="Proteomes" id="UP000478064"/>
    </source>
</evidence>
<dbReference type="InterPro" id="IPR027417">
    <property type="entry name" value="P-loop_NTPase"/>
</dbReference>
<evidence type="ECO:0000259" key="1">
    <source>
        <dbReference type="Pfam" id="PF13304"/>
    </source>
</evidence>
<accession>A0A6L5I312</accession>
<proteinExistence type="predicted"/>
<dbReference type="InterPro" id="IPR003959">
    <property type="entry name" value="ATPase_AAA_core"/>
</dbReference>
<sequence length="469" mass="51268">MTLEIDLEITGSGMPIELRAGLSTIIVGANGSGKTKLAVKCERQLGDKAHRISAQRMLALDPAIEKISEKAARGQLRYGYAKPEDYGGFQQARNMNRWGQDQPRFILNDAGALLQVLFAEQANTAVKAYNALAEGTPIEGQDTLVRRLKAIFHRVLPTRCLEITADDITVSQVLDNSEGDSYSITQMSDGEKAVFYIIGQALIADPDSVFIMDEPEIHVHRSILSRLWDELEAVRADCAFLLITHDLEFAASRAGKKYVARSYSPTTGWAIEDVPEAEGFSEDLVTLILGSRKPILFVEGEQCSLDNAFYRACYPGLTVVPRGGCESVIHSVATLRRNAAFTRIQCAGLVDADGHDETDRARLSEIGIQVLPVSEIENLLLLPVVSRAILEMNDLDGAELEEKLSNLKAAIIADASDAKNASEVVLGYCRRRIDRMLKQIDLSADKSITDLAASYAARTSELDVVALVA</sequence>
<dbReference type="CDD" id="cd00267">
    <property type="entry name" value="ABC_ATPase"/>
    <property type="match status" value="1"/>
</dbReference>
<feature type="domain" description="DUF4435" evidence="2">
    <location>
        <begin position="292"/>
        <end position="390"/>
    </location>
</feature>
<dbReference type="GO" id="GO:0005524">
    <property type="term" value="F:ATP binding"/>
    <property type="evidence" value="ECO:0007669"/>
    <property type="project" value="InterPro"/>
</dbReference>
<reference evidence="3 4" key="1">
    <citation type="submission" date="2019-10" db="EMBL/GenBank/DDBJ databases">
        <title>Evaluation of single-gene subtyping targets for Pseudomonas.</title>
        <authorList>
            <person name="Reichler S.J."/>
            <person name="Orsi R.H."/>
            <person name="Wiedmann M."/>
            <person name="Martin N.H."/>
            <person name="Murphy S.I."/>
        </authorList>
    </citation>
    <scope>NUCLEOTIDE SEQUENCE [LARGE SCALE GENOMIC DNA]</scope>
    <source>
        <strain evidence="3 4">FSL R10-1637</strain>
    </source>
</reference>
<dbReference type="PANTHER" id="PTHR43581">
    <property type="entry name" value="ATP/GTP PHOSPHATASE"/>
    <property type="match status" value="1"/>
</dbReference>
<name>A0A6L5I312_9PSED</name>
<gene>
    <name evidence="3" type="ORF">GHO27_28560</name>
</gene>
<dbReference type="SUPFAM" id="SSF52540">
    <property type="entry name" value="P-loop containing nucleoside triphosphate hydrolases"/>
    <property type="match status" value="1"/>
</dbReference>
<dbReference type="InterPro" id="IPR029492">
    <property type="entry name" value="DUF4435"/>
</dbReference>
<evidence type="ECO:0000313" key="3">
    <source>
        <dbReference type="EMBL" id="MQU09587.1"/>
    </source>
</evidence>
<dbReference type="RefSeq" id="WP_153376373.1">
    <property type="nucleotide sequence ID" value="NZ_WIVU01000163.1"/>
</dbReference>
<dbReference type="InterPro" id="IPR051396">
    <property type="entry name" value="Bact_Antivir_Def_Nuclease"/>
</dbReference>
<dbReference type="Proteomes" id="UP000478064">
    <property type="component" value="Unassembled WGS sequence"/>
</dbReference>
<feature type="domain" description="ATPase AAA-type core" evidence="1">
    <location>
        <begin position="174"/>
        <end position="249"/>
    </location>
</feature>
<dbReference type="Pfam" id="PF14491">
    <property type="entry name" value="DUF4435"/>
    <property type="match status" value="1"/>
</dbReference>
<dbReference type="Pfam" id="PF13304">
    <property type="entry name" value="AAA_21"/>
    <property type="match status" value="1"/>
</dbReference>
<protein>
    <submittedName>
        <fullName evidence="3">AAA family ATPase</fullName>
    </submittedName>
</protein>